<evidence type="ECO:0000313" key="1">
    <source>
        <dbReference type="EMBL" id="MFD1937580.1"/>
    </source>
</evidence>
<reference evidence="2" key="1">
    <citation type="journal article" date="2019" name="Int. J. Syst. Evol. Microbiol.">
        <title>The Global Catalogue of Microorganisms (GCM) 10K type strain sequencing project: providing services to taxonomists for standard genome sequencing and annotation.</title>
        <authorList>
            <consortium name="The Broad Institute Genomics Platform"/>
            <consortium name="The Broad Institute Genome Sequencing Center for Infectious Disease"/>
            <person name="Wu L."/>
            <person name="Ma J."/>
        </authorList>
    </citation>
    <scope>NUCLEOTIDE SEQUENCE [LARGE SCALE GENOMIC DNA]</scope>
    <source>
        <strain evidence="2">ICMP 6774ER</strain>
    </source>
</reference>
<protein>
    <submittedName>
        <fullName evidence="1">Uncharacterized protein</fullName>
    </submittedName>
</protein>
<name>A0ABW4T6H8_9ACTN</name>
<dbReference type="EMBL" id="JBHUFV010000061">
    <property type="protein sequence ID" value="MFD1937580.1"/>
    <property type="molecule type" value="Genomic_DNA"/>
</dbReference>
<keyword evidence="2" id="KW-1185">Reference proteome</keyword>
<comment type="caution">
    <text evidence="1">The sequence shown here is derived from an EMBL/GenBank/DDBJ whole genome shotgun (WGS) entry which is preliminary data.</text>
</comment>
<organism evidence="1 2">
    <name type="scientific">Nonomuraea mangrovi</name>
    <dbReference type="NCBI Taxonomy" id="2316207"/>
    <lineage>
        <taxon>Bacteria</taxon>
        <taxon>Bacillati</taxon>
        <taxon>Actinomycetota</taxon>
        <taxon>Actinomycetes</taxon>
        <taxon>Streptosporangiales</taxon>
        <taxon>Streptosporangiaceae</taxon>
        <taxon>Nonomuraea</taxon>
    </lineage>
</organism>
<sequence>MDSVRTGLPFVTRPGSTPSRKLHLIYRLHVEPDVRARMAVEEYDKLPDGGREIGIVEWINYRETASLPIFPPIGPALAAMPSPHAVVADAALPAVTDDNYTWI</sequence>
<gene>
    <name evidence="1" type="ORF">ACFSKW_39545</name>
</gene>
<evidence type="ECO:0000313" key="2">
    <source>
        <dbReference type="Proteomes" id="UP001597368"/>
    </source>
</evidence>
<proteinExistence type="predicted"/>
<dbReference type="Proteomes" id="UP001597368">
    <property type="component" value="Unassembled WGS sequence"/>
</dbReference>
<accession>A0ABW4T6H8</accession>
<dbReference type="RefSeq" id="WP_379578893.1">
    <property type="nucleotide sequence ID" value="NZ_JBHUFV010000061.1"/>
</dbReference>